<dbReference type="EMBL" id="ARYC01001918">
    <property type="protein sequence ID" value="KEJ82931.1"/>
    <property type="molecule type" value="Genomic_DNA"/>
</dbReference>
<dbReference type="GO" id="GO:0005634">
    <property type="term" value="C:nucleus"/>
    <property type="evidence" value="ECO:0007669"/>
    <property type="project" value="TreeGrafter"/>
</dbReference>
<accession>A0A073I0D2</accession>
<dbReference type="SUPFAM" id="SSF53335">
    <property type="entry name" value="S-adenosyl-L-methionine-dependent methyltransferases"/>
    <property type="match status" value="1"/>
</dbReference>
<dbReference type="PANTHER" id="PTHR12829:SF7">
    <property type="entry name" value="N6-ADENOSINE-METHYLTRANSFERASE CATALYTIC SUBUNIT"/>
    <property type="match status" value="1"/>
</dbReference>
<dbReference type="AlphaFoldDB" id="A0A073I0D2"/>
<dbReference type="PROSITE" id="PS51143">
    <property type="entry name" value="MT_A70"/>
    <property type="match status" value="1"/>
</dbReference>
<evidence type="ECO:0000256" key="1">
    <source>
        <dbReference type="ARBA" id="ARBA00012160"/>
    </source>
</evidence>
<comment type="caution">
    <text evidence="7">The sequence shown here is derived from an EMBL/GenBank/DDBJ whole genome shotgun (WGS) entry which is preliminary data.</text>
</comment>
<gene>
    <name evidence="7" type="ORF">OXYTRIMIC_465</name>
</gene>
<comment type="similarity">
    <text evidence="6">Belongs to the MT-A70-like family.</text>
</comment>
<keyword evidence="3" id="KW-0808">Transferase</keyword>
<evidence type="ECO:0000256" key="4">
    <source>
        <dbReference type="ARBA" id="ARBA00022691"/>
    </source>
</evidence>
<name>A0A073I0D2_9SPIT</name>
<dbReference type="GO" id="GO:0001734">
    <property type="term" value="F:mRNA m(6)A methyltransferase activity"/>
    <property type="evidence" value="ECO:0007669"/>
    <property type="project" value="UniProtKB-EC"/>
</dbReference>
<dbReference type="Pfam" id="PF05063">
    <property type="entry name" value="MT-A70"/>
    <property type="match status" value="1"/>
</dbReference>
<keyword evidence="4" id="KW-0949">S-adenosyl-L-methionine</keyword>
<proteinExistence type="inferred from homology"/>
<protein>
    <recommendedName>
        <fullName evidence="1">mRNA m(6)A methyltransferase</fullName>
        <ecNumber evidence="1">2.1.1.348</ecNumber>
    </recommendedName>
</protein>
<evidence type="ECO:0000256" key="3">
    <source>
        <dbReference type="ARBA" id="ARBA00022679"/>
    </source>
</evidence>
<keyword evidence="8" id="KW-1185">Reference proteome</keyword>
<sequence>MRPNNPIRKVKKSSLDSIQSVIQGPEIVQMRVKKNFQLIPVQKRIKNITYKILRDSFVYEGDVRDLRKWEEIRENIINSNGRLYDVIMMDPPWRLKQNLPYPTLSDQEILEMPIEKLQIRGILILWIVNQKREVANEFLRIHGYTEVDRGEWIKLTKNGILHHGLGKYTSHSNESFIIATKGNVQDMVHGCNAQSVIFGEVKKHSQKPDSIYDFVQQMAPDTLKLEVFARTNNVTLGWDAFGNQVVEVEPAE</sequence>
<evidence type="ECO:0000256" key="2">
    <source>
        <dbReference type="ARBA" id="ARBA00022603"/>
    </source>
</evidence>
<dbReference type="InterPro" id="IPR029063">
    <property type="entry name" value="SAM-dependent_MTases_sf"/>
</dbReference>
<organism evidence="7 8">
    <name type="scientific">Oxytricha trifallax</name>
    <dbReference type="NCBI Taxonomy" id="1172189"/>
    <lineage>
        <taxon>Eukaryota</taxon>
        <taxon>Sar</taxon>
        <taxon>Alveolata</taxon>
        <taxon>Ciliophora</taxon>
        <taxon>Intramacronucleata</taxon>
        <taxon>Spirotrichea</taxon>
        <taxon>Stichotrichia</taxon>
        <taxon>Sporadotrichida</taxon>
        <taxon>Oxytrichidae</taxon>
        <taxon>Oxytrichinae</taxon>
        <taxon>Oxytricha</taxon>
    </lineage>
</organism>
<dbReference type="Proteomes" id="UP000053232">
    <property type="component" value="Unassembled WGS sequence"/>
</dbReference>
<evidence type="ECO:0000256" key="6">
    <source>
        <dbReference type="PROSITE-ProRule" id="PRU00489"/>
    </source>
</evidence>
<dbReference type="PANTHER" id="PTHR12829">
    <property type="entry name" value="N6-ADENOSINE-METHYLTRANSFERASE"/>
    <property type="match status" value="1"/>
</dbReference>
<comment type="catalytic activity">
    <reaction evidence="5">
        <text>an adenosine in mRNA + S-adenosyl-L-methionine = an N(6)-methyladenosine in mRNA + S-adenosyl-L-homocysteine + H(+)</text>
        <dbReference type="Rhea" id="RHEA:55584"/>
        <dbReference type="Rhea" id="RHEA-COMP:12414"/>
        <dbReference type="Rhea" id="RHEA-COMP:12417"/>
        <dbReference type="ChEBI" id="CHEBI:15378"/>
        <dbReference type="ChEBI" id="CHEBI:57856"/>
        <dbReference type="ChEBI" id="CHEBI:59789"/>
        <dbReference type="ChEBI" id="CHEBI:74411"/>
        <dbReference type="ChEBI" id="CHEBI:74449"/>
        <dbReference type="EC" id="2.1.1.348"/>
    </reaction>
</comment>
<evidence type="ECO:0000256" key="5">
    <source>
        <dbReference type="ARBA" id="ARBA00048957"/>
    </source>
</evidence>
<reference evidence="8" key="1">
    <citation type="journal article" date="2014" name="Cell">
        <title>The Architecture of a Scrambled Genome Reveals Massive Levels of Genomic Rearrangement during Development.</title>
        <authorList>
            <person name="Chen X."/>
            <person name="Bracht J.R."/>
            <person name="Goldman A.D."/>
            <person name="Dolzhenko E."/>
            <person name="Clay D.M."/>
            <person name="Swart E.C."/>
            <person name="Perlman D.H."/>
            <person name="Doak T.G."/>
            <person name="Stuart A."/>
            <person name="Amemiya C.T."/>
            <person name="Sebra R.P."/>
            <person name="Landweber L.F."/>
        </authorList>
    </citation>
    <scope>NUCLEOTIDE SEQUENCE [LARGE SCALE GENOMIC DNA]</scope>
    <source>
        <strain evidence="8">JRB310</strain>
    </source>
</reference>
<keyword evidence="2" id="KW-0489">Methyltransferase</keyword>
<evidence type="ECO:0000313" key="8">
    <source>
        <dbReference type="Proteomes" id="UP000053232"/>
    </source>
</evidence>
<dbReference type="EC" id="2.1.1.348" evidence="1"/>
<dbReference type="GO" id="GO:0032259">
    <property type="term" value="P:methylation"/>
    <property type="evidence" value="ECO:0007669"/>
    <property type="project" value="UniProtKB-KW"/>
</dbReference>
<dbReference type="InterPro" id="IPR007757">
    <property type="entry name" value="MT-A70-like"/>
</dbReference>
<evidence type="ECO:0000313" key="7">
    <source>
        <dbReference type="EMBL" id="KEJ82931.1"/>
    </source>
</evidence>